<evidence type="ECO:0000256" key="2">
    <source>
        <dbReference type="SAM" id="SignalP"/>
    </source>
</evidence>
<feature type="compositionally biased region" description="Basic residues" evidence="1">
    <location>
        <begin position="260"/>
        <end position="278"/>
    </location>
</feature>
<feature type="signal peptide" evidence="2">
    <location>
        <begin position="1"/>
        <end position="25"/>
    </location>
</feature>
<dbReference type="Proteomes" id="UP000792457">
    <property type="component" value="Unassembled WGS sequence"/>
</dbReference>
<feature type="region of interest" description="Disordered" evidence="1">
    <location>
        <begin position="247"/>
        <end position="278"/>
    </location>
</feature>
<reference evidence="3" key="2">
    <citation type="submission" date="2017-10" db="EMBL/GenBank/DDBJ databases">
        <title>Ladona fulva Genome sequencing and assembly.</title>
        <authorList>
            <person name="Murali S."/>
            <person name="Richards S."/>
            <person name="Bandaranaike D."/>
            <person name="Bellair M."/>
            <person name="Blankenburg K."/>
            <person name="Chao H."/>
            <person name="Dinh H."/>
            <person name="Doddapaneni H."/>
            <person name="Dugan-Rocha S."/>
            <person name="Elkadiri S."/>
            <person name="Gnanaolivu R."/>
            <person name="Hernandez B."/>
            <person name="Skinner E."/>
            <person name="Javaid M."/>
            <person name="Lee S."/>
            <person name="Li M."/>
            <person name="Ming W."/>
            <person name="Munidasa M."/>
            <person name="Muniz J."/>
            <person name="Nguyen L."/>
            <person name="Hughes D."/>
            <person name="Osuji N."/>
            <person name="Pu L.-L."/>
            <person name="Puazo M."/>
            <person name="Qu C."/>
            <person name="Quiroz J."/>
            <person name="Raj R."/>
            <person name="Weissenberger G."/>
            <person name="Xin Y."/>
            <person name="Zou X."/>
            <person name="Han Y."/>
            <person name="Worley K."/>
            <person name="Muzny D."/>
            <person name="Gibbs R."/>
        </authorList>
    </citation>
    <scope>NUCLEOTIDE SEQUENCE</scope>
    <source>
        <strain evidence="3">Sampled in the wild</strain>
    </source>
</reference>
<sequence length="325" mass="36433">MFNAIAVPFALKNILLLVLCEEATPQLAPPIRLHCPISPLINGAHSNRAFFRLALGRNLSHQRKRSCPTLVHIPVNMISGRVKFRWFQPYTVILAVQSVLAEVRPVPFHRRGAYSPYTIYNDEQNSSNSVREAIVNGEERSGGSRPKYPRNGSVGNHVRVLPIRHILRVRLLRPGVCVSLRHPLVPDLLLQLSAEEVISTDRHASGAAPSASRASSHSRIFGRNGHGASAAVQEASVSREVLVVQEASPEQYPRAERGRGRSRSHRQPLRRPFSRRRPWPIDPRDYMVARVAVSEVPVPPNAYQVHLANVSSMRQQPPNQVEERR</sequence>
<dbReference type="EMBL" id="KZ308411">
    <property type="protein sequence ID" value="KAG8229101.1"/>
    <property type="molecule type" value="Genomic_DNA"/>
</dbReference>
<accession>A0A8K0P0M9</accession>
<dbReference type="AlphaFoldDB" id="A0A8K0P0M9"/>
<keyword evidence="2" id="KW-0732">Signal</keyword>
<organism evidence="3 4">
    <name type="scientific">Ladona fulva</name>
    <name type="common">Scarce chaser dragonfly</name>
    <name type="synonym">Libellula fulva</name>
    <dbReference type="NCBI Taxonomy" id="123851"/>
    <lineage>
        <taxon>Eukaryota</taxon>
        <taxon>Metazoa</taxon>
        <taxon>Ecdysozoa</taxon>
        <taxon>Arthropoda</taxon>
        <taxon>Hexapoda</taxon>
        <taxon>Insecta</taxon>
        <taxon>Pterygota</taxon>
        <taxon>Palaeoptera</taxon>
        <taxon>Odonata</taxon>
        <taxon>Epiprocta</taxon>
        <taxon>Anisoptera</taxon>
        <taxon>Libelluloidea</taxon>
        <taxon>Libellulidae</taxon>
        <taxon>Ladona</taxon>
    </lineage>
</organism>
<comment type="caution">
    <text evidence="3">The sequence shown here is derived from an EMBL/GenBank/DDBJ whole genome shotgun (WGS) entry which is preliminary data.</text>
</comment>
<feature type="chain" id="PRO_5035459406" evidence="2">
    <location>
        <begin position="26"/>
        <end position="325"/>
    </location>
</feature>
<evidence type="ECO:0000256" key="1">
    <source>
        <dbReference type="SAM" id="MobiDB-lite"/>
    </source>
</evidence>
<name>A0A8K0P0M9_LADFU</name>
<feature type="region of interest" description="Disordered" evidence="1">
    <location>
        <begin position="203"/>
        <end position="227"/>
    </location>
</feature>
<reference evidence="3" key="1">
    <citation type="submission" date="2013-04" db="EMBL/GenBank/DDBJ databases">
        <authorList>
            <person name="Qu J."/>
            <person name="Murali S.C."/>
            <person name="Bandaranaike D."/>
            <person name="Bellair M."/>
            <person name="Blankenburg K."/>
            <person name="Chao H."/>
            <person name="Dinh H."/>
            <person name="Doddapaneni H."/>
            <person name="Downs B."/>
            <person name="Dugan-Rocha S."/>
            <person name="Elkadiri S."/>
            <person name="Gnanaolivu R.D."/>
            <person name="Hernandez B."/>
            <person name="Javaid M."/>
            <person name="Jayaseelan J.C."/>
            <person name="Lee S."/>
            <person name="Li M."/>
            <person name="Ming W."/>
            <person name="Munidasa M."/>
            <person name="Muniz J."/>
            <person name="Nguyen L."/>
            <person name="Ongeri F."/>
            <person name="Osuji N."/>
            <person name="Pu L.-L."/>
            <person name="Puazo M."/>
            <person name="Qu C."/>
            <person name="Quiroz J."/>
            <person name="Raj R."/>
            <person name="Weissenberger G."/>
            <person name="Xin Y."/>
            <person name="Zou X."/>
            <person name="Han Y."/>
            <person name="Richards S."/>
            <person name="Worley K."/>
            <person name="Muzny D."/>
            <person name="Gibbs R."/>
        </authorList>
    </citation>
    <scope>NUCLEOTIDE SEQUENCE</scope>
    <source>
        <strain evidence="3">Sampled in the wild</strain>
    </source>
</reference>
<gene>
    <name evidence="3" type="ORF">J437_LFUL009570</name>
</gene>
<evidence type="ECO:0000313" key="3">
    <source>
        <dbReference type="EMBL" id="KAG8229101.1"/>
    </source>
</evidence>
<feature type="compositionally biased region" description="Low complexity" evidence="1">
    <location>
        <begin position="205"/>
        <end position="219"/>
    </location>
</feature>
<proteinExistence type="predicted"/>
<protein>
    <submittedName>
        <fullName evidence="3">Uncharacterized protein</fullName>
    </submittedName>
</protein>
<keyword evidence="4" id="KW-1185">Reference proteome</keyword>
<evidence type="ECO:0000313" key="4">
    <source>
        <dbReference type="Proteomes" id="UP000792457"/>
    </source>
</evidence>